<comment type="caution">
    <text evidence="1">The sequence shown here is derived from an EMBL/GenBank/DDBJ whole genome shotgun (WGS) entry which is preliminary data.</text>
</comment>
<organism evidence="1 2">
    <name type="scientific">Pseudidiomarina tainanensis</name>
    <dbReference type="NCBI Taxonomy" id="502365"/>
    <lineage>
        <taxon>Bacteria</taxon>
        <taxon>Pseudomonadati</taxon>
        <taxon>Pseudomonadota</taxon>
        <taxon>Gammaproteobacteria</taxon>
        <taxon>Alteromonadales</taxon>
        <taxon>Idiomarinaceae</taxon>
        <taxon>Pseudidiomarina</taxon>
    </lineage>
</organism>
<name>A0ACD2HJY7_9GAMM</name>
<evidence type="ECO:0000313" key="1">
    <source>
        <dbReference type="EMBL" id="RZQ56886.1"/>
    </source>
</evidence>
<sequence length="150" mass="17050">MKKALMLGALLIPMTLPMASAATQTVELCIDEHPHRLQLEIADTFESRARGLMTRENLAEHAGMWFKYTSERPANAGFWMYNTLIPLDIAYLDSDMKIVSIITMEPCPSIDPNRCPAYRPGVPYYGAIELNKGYFERFNIGLGRKFKQCQ</sequence>
<keyword evidence="2" id="KW-1185">Reference proteome</keyword>
<dbReference type="EMBL" id="PIQJ01000001">
    <property type="protein sequence ID" value="RZQ56886.1"/>
    <property type="molecule type" value="Genomic_DNA"/>
</dbReference>
<reference evidence="1" key="1">
    <citation type="submission" date="2017-11" db="EMBL/GenBank/DDBJ databases">
        <title>Comparative genomic and phylogenomic analyses of the family Idiomarinaceae.</title>
        <authorList>
            <person name="Liu Y."/>
            <person name="Shao Z."/>
        </authorList>
    </citation>
    <scope>NUCLEOTIDE SEQUENCE</scope>
    <source>
        <strain evidence="1">PIN1</strain>
    </source>
</reference>
<evidence type="ECO:0000313" key="2">
    <source>
        <dbReference type="Proteomes" id="UP000293092"/>
    </source>
</evidence>
<gene>
    <name evidence="1" type="ORF">CWI82_06295</name>
</gene>
<proteinExistence type="predicted"/>
<protein>
    <submittedName>
        <fullName evidence="1">Uncharacterized protein</fullName>
    </submittedName>
</protein>
<dbReference type="Proteomes" id="UP000293092">
    <property type="component" value="Unassembled WGS sequence"/>
</dbReference>
<accession>A0ACD2HJY7</accession>